<dbReference type="GO" id="GO:0004462">
    <property type="term" value="F:lactoylglutathione lyase activity"/>
    <property type="evidence" value="ECO:0007669"/>
    <property type="project" value="InterPro"/>
</dbReference>
<organism evidence="3 4">
    <name type="scientific">Streptococcus phocae</name>
    <dbReference type="NCBI Taxonomy" id="119224"/>
    <lineage>
        <taxon>Bacteria</taxon>
        <taxon>Bacillati</taxon>
        <taxon>Bacillota</taxon>
        <taxon>Bacilli</taxon>
        <taxon>Lactobacillales</taxon>
        <taxon>Streptococcaceae</taxon>
        <taxon>Streptococcus</taxon>
    </lineage>
</organism>
<sequence>MRLDAIHHVAIIVSDYDRSKAFYVDKLGFEIIRENHRPERHDYKLDLKCGSVELEIFGNSTTDPHYQAPPKRIGRPEYDREACGLRHLAFQVESIERTVEELSALGIFTEPIRRDDYTGKKMTFFFDPDGLPLELHE</sequence>
<dbReference type="InterPro" id="IPR004360">
    <property type="entry name" value="Glyas_Fos-R_dOase_dom"/>
</dbReference>
<dbReference type="InterPro" id="IPR029068">
    <property type="entry name" value="Glyas_Bleomycin-R_OHBP_Dase"/>
</dbReference>
<dbReference type="STRING" id="119224.AKK44_00545"/>
<dbReference type="EMBL" id="LHQM01000003">
    <property type="protein sequence ID" value="KPJ23147.1"/>
    <property type="molecule type" value="Genomic_DNA"/>
</dbReference>
<dbReference type="PANTHER" id="PTHR36113">
    <property type="entry name" value="LYASE, PUTATIVE-RELATED-RELATED"/>
    <property type="match status" value="1"/>
</dbReference>
<dbReference type="InterPro" id="IPR051332">
    <property type="entry name" value="Fosfomycin_Res_Enzymes"/>
</dbReference>
<dbReference type="Proteomes" id="UP000049578">
    <property type="component" value="Unassembled WGS sequence"/>
</dbReference>
<dbReference type="SUPFAM" id="SSF54593">
    <property type="entry name" value="Glyoxalase/Bleomycin resistance protein/Dihydroxybiphenyl dioxygenase"/>
    <property type="match status" value="1"/>
</dbReference>
<keyword evidence="1" id="KW-0479">Metal-binding</keyword>
<dbReference type="AlphaFoldDB" id="A0A0N8FXH5"/>
<dbReference type="InterPro" id="IPR037523">
    <property type="entry name" value="VOC_core"/>
</dbReference>
<keyword evidence="3" id="KW-0456">Lyase</keyword>
<dbReference type="RefSeq" id="WP_054278057.1">
    <property type="nucleotide sequence ID" value="NZ_LHQM01000003.1"/>
</dbReference>
<dbReference type="GO" id="GO:0046872">
    <property type="term" value="F:metal ion binding"/>
    <property type="evidence" value="ECO:0007669"/>
    <property type="project" value="UniProtKB-KW"/>
</dbReference>
<evidence type="ECO:0000313" key="3">
    <source>
        <dbReference type="EMBL" id="KPJ23147.1"/>
    </source>
</evidence>
<name>A0A0N8FXH5_9STRE</name>
<keyword evidence="4" id="KW-1185">Reference proteome</keyword>
<dbReference type="PROSITE" id="PS51819">
    <property type="entry name" value="VOC"/>
    <property type="match status" value="1"/>
</dbReference>
<evidence type="ECO:0000313" key="4">
    <source>
        <dbReference type="Proteomes" id="UP000049578"/>
    </source>
</evidence>
<proteinExistence type="predicted"/>
<dbReference type="InterPro" id="IPR037478">
    <property type="entry name" value="YwkD-like_dom"/>
</dbReference>
<evidence type="ECO:0000256" key="1">
    <source>
        <dbReference type="ARBA" id="ARBA00022723"/>
    </source>
</evidence>
<feature type="domain" description="VOC" evidence="2">
    <location>
        <begin position="5"/>
        <end position="137"/>
    </location>
</feature>
<dbReference type="CDD" id="cd08352">
    <property type="entry name" value="VOC_Bs_YwkD_like"/>
    <property type="match status" value="1"/>
</dbReference>
<accession>A0A0N8FXH5</accession>
<comment type="caution">
    <text evidence="3">The sequence shown here is derived from an EMBL/GenBank/DDBJ whole genome shotgun (WGS) entry which is preliminary data.</text>
</comment>
<reference evidence="3 4" key="1">
    <citation type="submission" date="2015-08" db="EMBL/GenBank/DDBJ databases">
        <title>Genome sequence of Streptococcus phocae subsp. phocae ATCC 51973T isolated from liver specimen obtained from seal.</title>
        <authorList>
            <person name="Avendano-Herrera R."/>
        </authorList>
    </citation>
    <scope>NUCLEOTIDE SEQUENCE [LARGE SCALE GENOMIC DNA]</scope>
    <source>
        <strain evidence="3 4">ATCC 51973</strain>
    </source>
</reference>
<dbReference type="InterPro" id="IPR018146">
    <property type="entry name" value="Glyoxalase_1_CS"/>
</dbReference>
<protein>
    <submittedName>
        <fullName evidence="3">Lyase</fullName>
    </submittedName>
</protein>
<dbReference type="PATRIC" id="fig|119224.3.peg.836"/>
<dbReference type="PANTHER" id="PTHR36113:SF6">
    <property type="entry name" value="FOSFOMYCIN RESISTANCE PROTEIN FOSX"/>
    <property type="match status" value="1"/>
</dbReference>
<dbReference type="Pfam" id="PF00903">
    <property type="entry name" value="Glyoxalase"/>
    <property type="match status" value="1"/>
</dbReference>
<dbReference type="PROSITE" id="PS00934">
    <property type="entry name" value="GLYOXALASE_I_1"/>
    <property type="match status" value="1"/>
</dbReference>
<dbReference type="Gene3D" id="3.10.180.10">
    <property type="entry name" value="2,3-Dihydroxybiphenyl 1,2-Dioxygenase, domain 1"/>
    <property type="match status" value="1"/>
</dbReference>
<gene>
    <name evidence="3" type="ORF">AKK44_00545</name>
</gene>
<evidence type="ECO:0000259" key="2">
    <source>
        <dbReference type="PROSITE" id="PS51819"/>
    </source>
</evidence>